<dbReference type="AlphaFoldDB" id="A0A9N9FIA2"/>
<keyword evidence="2" id="KW-1185">Reference proteome</keyword>
<evidence type="ECO:0000313" key="2">
    <source>
        <dbReference type="Proteomes" id="UP000789375"/>
    </source>
</evidence>
<accession>A0A9N9FIA2</accession>
<organism evidence="1 2">
    <name type="scientific">Funneliformis mosseae</name>
    <name type="common">Endomycorrhizal fungus</name>
    <name type="synonym">Glomus mosseae</name>
    <dbReference type="NCBI Taxonomy" id="27381"/>
    <lineage>
        <taxon>Eukaryota</taxon>
        <taxon>Fungi</taxon>
        <taxon>Fungi incertae sedis</taxon>
        <taxon>Mucoromycota</taxon>
        <taxon>Glomeromycotina</taxon>
        <taxon>Glomeromycetes</taxon>
        <taxon>Glomerales</taxon>
        <taxon>Glomeraceae</taxon>
        <taxon>Funneliformis</taxon>
    </lineage>
</organism>
<sequence>MGDYANSKKFFDWTQGDTKSYFRHEHRQFLERLEEHATRIGYSYAILSKRFDCFWLKGYLLLLRFINIS</sequence>
<protein>
    <submittedName>
        <fullName evidence="1">14697_t:CDS:1</fullName>
    </submittedName>
</protein>
<dbReference type="EMBL" id="CAJVPP010001115">
    <property type="protein sequence ID" value="CAG8535043.1"/>
    <property type="molecule type" value="Genomic_DNA"/>
</dbReference>
<comment type="caution">
    <text evidence="1">The sequence shown here is derived from an EMBL/GenBank/DDBJ whole genome shotgun (WGS) entry which is preliminary data.</text>
</comment>
<reference evidence="1" key="1">
    <citation type="submission" date="2021-06" db="EMBL/GenBank/DDBJ databases">
        <authorList>
            <person name="Kallberg Y."/>
            <person name="Tangrot J."/>
            <person name="Rosling A."/>
        </authorList>
    </citation>
    <scope>NUCLEOTIDE SEQUENCE</scope>
    <source>
        <strain evidence="1">87-6 pot B 2015</strain>
    </source>
</reference>
<proteinExistence type="predicted"/>
<name>A0A9N9FIA2_FUNMO</name>
<dbReference type="Proteomes" id="UP000789375">
    <property type="component" value="Unassembled WGS sequence"/>
</dbReference>
<evidence type="ECO:0000313" key="1">
    <source>
        <dbReference type="EMBL" id="CAG8535043.1"/>
    </source>
</evidence>
<gene>
    <name evidence="1" type="ORF">FMOSSE_LOCUS5698</name>
</gene>